<comment type="caution">
    <text evidence="4">The sequence shown here is derived from an EMBL/GenBank/DDBJ whole genome shotgun (WGS) entry which is preliminary data.</text>
</comment>
<feature type="chain" id="PRO_5037320841" description="Bacterial Ig-like domain-containing protein" evidence="3">
    <location>
        <begin position="31"/>
        <end position="519"/>
    </location>
</feature>
<dbReference type="Proteomes" id="UP000616595">
    <property type="component" value="Unassembled WGS sequence"/>
</dbReference>
<dbReference type="OrthoDB" id="1776547at2"/>
<keyword evidence="5" id="KW-1185">Reference proteome</keyword>
<keyword evidence="2" id="KW-0812">Transmembrane</keyword>
<keyword evidence="2" id="KW-1133">Transmembrane helix</keyword>
<keyword evidence="3" id="KW-0732">Signal</keyword>
<name>A0A923KXA7_9FIRM</name>
<feature type="region of interest" description="Disordered" evidence="1">
    <location>
        <begin position="288"/>
        <end position="311"/>
    </location>
</feature>
<dbReference type="EMBL" id="WJBD01000017">
    <property type="protein sequence ID" value="MBC3889355.1"/>
    <property type="molecule type" value="Genomic_DNA"/>
</dbReference>
<feature type="transmembrane region" description="Helical" evidence="2">
    <location>
        <begin position="488"/>
        <end position="507"/>
    </location>
</feature>
<evidence type="ECO:0008006" key="6">
    <source>
        <dbReference type="Google" id="ProtNLM"/>
    </source>
</evidence>
<feature type="signal peptide" evidence="3">
    <location>
        <begin position="1"/>
        <end position="30"/>
    </location>
</feature>
<gene>
    <name evidence="4" type="ORF">GH810_13650</name>
</gene>
<organism evidence="4 5">
    <name type="scientific">Acetobacterium paludosum</name>
    <dbReference type="NCBI Taxonomy" id="52693"/>
    <lineage>
        <taxon>Bacteria</taxon>
        <taxon>Bacillati</taxon>
        <taxon>Bacillota</taxon>
        <taxon>Clostridia</taxon>
        <taxon>Eubacteriales</taxon>
        <taxon>Eubacteriaceae</taxon>
        <taxon>Acetobacterium</taxon>
    </lineage>
</organism>
<evidence type="ECO:0000313" key="4">
    <source>
        <dbReference type="EMBL" id="MBC3889355.1"/>
    </source>
</evidence>
<evidence type="ECO:0000256" key="3">
    <source>
        <dbReference type="SAM" id="SignalP"/>
    </source>
</evidence>
<accession>A0A923KXA7</accession>
<evidence type="ECO:0000256" key="1">
    <source>
        <dbReference type="SAM" id="MobiDB-lite"/>
    </source>
</evidence>
<keyword evidence="2" id="KW-0472">Membrane</keyword>
<protein>
    <recommendedName>
        <fullName evidence="6">Bacterial Ig-like domain-containing protein</fullName>
    </recommendedName>
</protein>
<reference evidence="4" key="2">
    <citation type="submission" date="2020-10" db="EMBL/GenBank/DDBJ databases">
        <title>Comparative genomics of the Acetobacterium genus.</title>
        <authorList>
            <person name="Marshall C."/>
            <person name="May H."/>
            <person name="Norman S."/>
        </authorList>
    </citation>
    <scope>NUCLEOTIDE SEQUENCE</scope>
    <source>
        <strain evidence="4">DER-2019</strain>
    </source>
</reference>
<reference evidence="4" key="1">
    <citation type="submission" date="2019-10" db="EMBL/GenBank/DDBJ databases">
        <authorList>
            <person name="Ross D.E."/>
            <person name="Gulliver D."/>
        </authorList>
    </citation>
    <scope>NUCLEOTIDE SEQUENCE</scope>
    <source>
        <strain evidence="4">DER-2019</strain>
    </source>
</reference>
<sequence length="519" mass="56128">MNKKIFFMHIAATVFVSMLVLLGTSTSLFAEDGKLATSVSIADNPVSVVFSSSSDELDKAVYNALCVVVVDGDSNKIDFSYDDISLAYTKQIGTQKVTVTFKGNDKYEASAATGYITITDASKKDTRLVLKANPPAVGFSSDQAVLDKAVYDDLCIVVVDSDSNKIPFSQNDITLNYNRVIGIQTVAVTYKGNEKYNNSAASAKVEITGKMDTKISLAASPPSVAFTTDAAKLDLAVYQALNIAVVDAGNNKINFTANDIEISYNREVGKQDVTVKYKGNDQYTGSKATGNVTITGKTDPPIPAKENTSVSLTKSPPGVIYNSNSVKMDADVTAALGIQVVDSKNNKINFSSSDIEISYNRTAGDQPVTVKYKGTDKYNSSQADQTVKIKEQLPCSLVLTANPPTVTYDENKNNLDAAVYENLCIALVDDDNNAIKFEKKDIELTYKAEIGDQQVVVKYKGNDNYKSTIATTRIVIAKSNSQWGTLKIVGVIMAVVIILGIVGFIIYRKKHKTDSKKID</sequence>
<proteinExistence type="predicted"/>
<evidence type="ECO:0000313" key="5">
    <source>
        <dbReference type="Proteomes" id="UP000616595"/>
    </source>
</evidence>
<dbReference type="RefSeq" id="WP_148566960.1">
    <property type="nucleotide sequence ID" value="NZ_RXYA01000006.1"/>
</dbReference>
<evidence type="ECO:0000256" key="2">
    <source>
        <dbReference type="SAM" id="Phobius"/>
    </source>
</evidence>
<dbReference type="AlphaFoldDB" id="A0A923KXA7"/>